<evidence type="ECO:0000313" key="1">
    <source>
        <dbReference type="EMBL" id="KAG9245589.1"/>
    </source>
</evidence>
<reference evidence="1" key="1">
    <citation type="journal article" date="2021" name="IMA Fungus">
        <title>Genomic characterization of three marine fungi, including Emericellopsis atlantica sp. nov. with signatures of a generalist lifestyle and marine biomass degradation.</title>
        <authorList>
            <person name="Hagestad O.C."/>
            <person name="Hou L."/>
            <person name="Andersen J.H."/>
            <person name="Hansen E.H."/>
            <person name="Altermark B."/>
            <person name="Li C."/>
            <person name="Kuhnert E."/>
            <person name="Cox R.J."/>
            <person name="Crous P.W."/>
            <person name="Spatafora J.W."/>
            <person name="Lail K."/>
            <person name="Amirebrahimi M."/>
            <person name="Lipzen A."/>
            <person name="Pangilinan J."/>
            <person name="Andreopoulos W."/>
            <person name="Hayes R.D."/>
            <person name="Ng V."/>
            <person name="Grigoriev I.V."/>
            <person name="Jackson S.A."/>
            <person name="Sutton T.D.S."/>
            <person name="Dobson A.D.W."/>
            <person name="Rama T."/>
        </authorList>
    </citation>
    <scope>NUCLEOTIDE SEQUENCE</scope>
    <source>
        <strain evidence="1">TRa3180A</strain>
    </source>
</reference>
<name>A0A9P7Z563_9HELO</name>
<sequence length="555" mass="61128">MRTCFVVITMAIVRRKNAAKLPPSKNVGERPPVISRVSSASIPSRSRSYVENDDEASHSFLSLDIEPAPVRPFTYSRQQDLIEEIRSPETPHSHLHSRQKSGARELLPATKELFQYRSTRSVNYDSPGFVGSRGGSEGNDRRFGSWCDEPRSLQRLRVETVRRVCISAGTGTLPLWFYAFAGAIIGADGKTYRHGEDEWLKQTTWIHRKWRQPRLSRAARGLAIFHLDYDNSGQAVASQFIGCADLDQLLPSALNRTPSLDVVNSDISNDDFTGLQNVTSIYCMPSQIYVDSEINCFGTNCSVTRIRSSKGDHPPSGLTMLGFRSLFLSLSSWLPISTPHNTKTSNRGDVDILQNYIAKPNDNVFIQSAPPPASLGQESRLLQVSLDDFPVHLTTILNSIIQASQGNFTTYIKGGTALPASGNTTSTVSAQSTTSFPIFIVHWPWPSIFLLATKTMLVAAIAPAILHQNTLTPNYLGFVSSLSRESLYAQMPTGGADIDGMKRSKILRDLEVRLGDVGDVQENWQVGVGAALGVGKLGIGTGDRVRALDWRKLYV</sequence>
<dbReference type="OrthoDB" id="3692311at2759"/>
<dbReference type="Proteomes" id="UP000887226">
    <property type="component" value="Unassembled WGS sequence"/>
</dbReference>
<keyword evidence="2" id="KW-1185">Reference proteome</keyword>
<protein>
    <submittedName>
        <fullName evidence="1">Uncharacterized protein</fullName>
    </submittedName>
</protein>
<comment type="caution">
    <text evidence="1">The sequence shown here is derived from an EMBL/GenBank/DDBJ whole genome shotgun (WGS) entry which is preliminary data.</text>
</comment>
<dbReference type="EMBL" id="MU253839">
    <property type="protein sequence ID" value="KAG9245589.1"/>
    <property type="molecule type" value="Genomic_DNA"/>
</dbReference>
<gene>
    <name evidence="1" type="ORF">BJ878DRAFT_574744</name>
</gene>
<organism evidence="1 2">
    <name type="scientific">Calycina marina</name>
    <dbReference type="NCBI Taxonomy" id="1763456"/>
    <lineage>
        <taxon>Eukaryota</taxon>
        <taxon>Fungi</taxon>
        <taxon>Dikarya</taxon>
        <taxon>Ascomycota</taxon>
        <taxon>Pezizomycotina</taxon>
        <taxon>Leotiomycetes</taxon>
        <taxon>Helotiales</taxon>
        <taxon>Pezizellaceae</taxon>
        <taxon>Calycina</taxon>
    </lineage>
</organism>
<accession>A0A9P7Z563</accession>
<evidence type="ECO:0000313" key="2">
    <source>
        <dbReference type="Proteomes" id="UP000887226"/>
    </source>
</evidence>
<proteinExistence type="predicted"/>
<dbReference type="AlphaFoldDB" id="A0A9P7Z563"/>